<accession>A0A068SA05</accession>
<keyword evidence="2" id="KW-1185">Reference proteome</keyword>
<organism evidence="1 2">
    <name type="scientific">Lichtheimia corymbifera JMRC:FSU:9682</name>
    <dbReference type="NCBI Taxonomy" id="1263082"/>
    <lineage>
        <taxon>Eukaryota</taxon>
        <taxon>Fungi</taxon>
        <taxon>Fungi incertae sedis</taxon>
        <taxon>Mucoromycota</taxon>
        <taxon>Mucoromycotina</taxon>
        <taxon>Mucoromycetes</taxon>
        <taxon>Mucorales</taxon>
        <taxon>Lichtheimiaceae</taxon>
        <taxon>Lichtheimia</taxon>
    </lineage>
</organism>
<comment type="caution">
    <text evidence="1">The sequence shown here is derived from an EMBL/GenBank/DDBJ whole genome shotgun (WGS) entry which is preliminary data.</text>
</comment>
<gene>
    <name evidence="1" type="ORF">LCOR_10015.1</name>
</gene>
<evidence type="ECO:0000313" key="1">
    <source>
        <dbReference type="EMBL" id="CDH59188.1"/>
    </source>
</evidence>
<dbReference type="AlphaFoldDB" id="A0A068SA05"/>
<dbReference type="EMBL" id="CBTN010000066">
    <property type="protein sequence ID" value="CDH59188.1"/>
    <property type="molecule type" value="Genomic_DNA"/>
</dbReference>
<dbReference type="VEuPathDB" id="FungiDB:LCOR_10015.1"/>
<protein>
    <submittedName>
        <fullName evidence="1">Uncharacterized protein</fullName>
    </submittedName>
</protein>
<reference evidence="1" key="1">
    <citation type="submission" date="2013-08" db="EMBL/GenBank/DDBJ databases">
        <title>Gene expansion shapes genome architecture in the human pathogen Lichtheimia corymbifera: an evolutionary genomics analysis in the ancient terrestrial Mucorales (Mucoromycotina).</title>
        <authorList>
            <person name="Schwartze V.U."/>
            <person name="Winter S."/>
            <person name="Shelest E."/>
            <person name="Marcet-Houben M."/>
            <person name="Horn F."/>
            <person name="Wehner S."/>
            <person name="Hoffmann K."/>
            <person name="Riege K."/>
            <person name="Sammeth M."/>
            <person name="Nowrousian M."/>
            <person name="Valiante V."/>
            <person name="Linde J."/>
            <person name="Jacobsen I.D."/>
            <person name="Marz M."/>
            <person name="Brakhage A.A."/>
            <person name="Gabaldon T."/>
            <person name="Bocker S."/>
            <person name="Voigt K."/>
        </authorList>
    </citation>
    <scope>NUCLEOTIDE SEQUENCE [LARGE SCALE GENOMIC DNA]</scope>
    <source>
        <strain evidence="1">FSU 9682</strain>
    </source>
</reference>
<name>A0A068SA05_9FUNG</name>
<evidence type="ECO:0000313" key="2">
    <source>
        <dbReference type="Proteomes" id="UP000027586"/>
    </source>
</evidence>
<sequence length="100" mass="11734">MAVVVHGNEIYYYVGEKQKNPAERDVMWRAQQQLQYESFRRSLLDVSLVMCKPCTLSRDHNNGNFVIPCVPHTIASPINYCPLYEQETWLFSLYKSIEMT</sequence>
<proteinExistence type="predicted"/>
<dbReference type="Proteomes" id="UP000027586">
    <property type="component" value="Unassembled WGS sequence"/>
</dbReference>